<organism evidence="1 2">
    <name type="scientific">Pseudomonas frederiksbergensis</name>
    <dbReference type="NCBI Taxonomy" id="104087"/>
    <lineage>
        <taxon>Bacteria</taxon>
        <taxon>Pseudomonadati</taxon>
        <taxon>Pseudomonadota</taxon>
        <taxon>Gammaproteobacteria</taxon>
        <taxon>Pseudomonadales</taxon>
        <taxon>Pseudomonadaceae</taxon>
        <taxon>Pseudomonas</taxon>
    </lineage>
</organism>
<dbReference type="OrthoDB" id="7009380at2"/>
<reference evidence="1 2" key="1">
    <citation type="submission" date="2016-10" db="EMBL/GenBank/DDBJ databases">
        <title>Comparative genome analysis of multiple Pseudomonas spp. focuses on biocontrol and plant growth promoting traits.</title>
        <authorList>
            <person name="Tao X.-Y."/>
            <person name="Taylor C.G."/>
        </authorList>
    </citation>
    <scope>NUCLEOTIDE SEQUENCE [LARGE SCALE GENOMIC DNA]</scope>
    <source>
        <strain evidence="1 2">39A2</strain>
    </source>
</reference>
<dbReference type="AlphaFoldDB" id="A0A423KCW4"/>
<dbReference type="Proteomes" id="UP000283627">
    <property type="component" value="Unassembled WGS sequence"/>
</dbReference>
<accession>A0A423KCW4</accession>
<comment type="caution">
    <text evidence="1">The sequence shown here is derived from an EMBL/GenBank/DDBJ whole genome shotgun (WGS) entry which is preliminary data.</text>
</comment>
<evidence type="ECO:0000313" key="2">
    <source>
        <dbReference type="Proteomes" id="UP000283627"/>
    </source>
</evidence>
<gene>
    <name evidence="1" type="ORF">BK665_20730</name>
</gene>
<proteinExistence type="predicted"/>
<dbReference type="RefSeq" id="WP_123408760.1">
    <property type="nucleotide sequence ID" value="NZ_MOBP01000014.1"/>
</dbReference>
<evidence type="ECO:0000313" key="1">
    <source>
        <dbReference type="EMBL" id="RON50210.1"/>
    </source>
</evidence>
<dbReference type="Pfam" id="PF19619">
    <property type="entry name" value="DUF6124"/>
    <property type="match status" value="1"/>
</dbReference>
<dbReference type="EMBL" id="MOBP01000014">
    <property type="protein sequence ID" value="RON50210.1"/>
    <property type="molecule type" value="Genomic_DNA"/>
</dbReference>
<protein>
    <submittedName>
        <fullName evidence="1">Uncharacterized protein</fullName>
    </submittedName>
</protein>
<name>A0A423KCW4_9PSED</name>
<sequence>MFKVTPNPPNAGPVPYDASFELDPKKMKEAADRALSHYLNPGATKTQIPPRSSGTFFTIDAAVDDETLLVEVYESLSTARKMVNDFVELTDGPRRHTMLVLHRSLLMGEMAANRILDNHKPG</sequence>